<dbReference type="AlphaFoldDB" id="A0A6A5DVC2"/>
<sequence length="81" mass="8605">MQAWQFAEGNRRESEGESGELECISELGEKPGSDSVRPHSVGGRPVEPGTTASTAGWFSNSPCFVCLPTVPAAATLQLLHF</sequence>
<protein>
    <submittedName>
        <fullName evidence="2">Uncharacterized protein</fullName>
    </submittedName>
</protein>
<organism evidence="2 3">
    <name type="scientific">Perca fluviatilis</name>
    <name type="common">European perch</name>
    <dbReference type="NCBI Taxonomy" id="8168"/>
    <lineage>
        <taxon>Eukaryota</taxon>
        <taxon>Metazoa</taxon>
        <taxon>Chordata</taxon>
        <taxon>Craniata</taxon>
        <taxon>Vertebrata</taxon>
        <taxon>Euteleostomi</taxon>
        <taxon>Actinopterygii</taxon>
        <taxon>Neopterygii</taxon>
        <taxon>Teleostei</taxon>
        <taxon>Neoteleostei</taxon>
        <taxon>Acanthomorphata</taxon>
        <taxon>Eupercaria</taxon>
        <taxon>Perciformes</taxon>
        <taxon>Percoidei</taxon>
        <taxon>Percidae</taxon>
        <taxon>Percinae</taxon>
        <taxon>Perca</taxon>
    </lineage>
</organism>
<comment type="caution">
    <text evidence="2">The sequence shown here is derived from an EMBL/GenBank/DDBJ whole genome shotgun (WGS) entry which is preliminary data.</text>
</comment>
<dbReference type="EMBL" id="VHII01000016">
    <property type="protein sequence ID" value="KAF1378341.1"/>
    <property type="molecule type" value="Genomic_DNA"/>
</dbReference>
<keyword evidence="3" id="KW-1185">Reference proteome</keyword>
<dbReference type="Proteomes" id="UP000465112">
    <property type="component" value="Chromosome 16"/>
</dbReference>
<name>A0A6A5DVC2_PERFL</name>
<evidence type="ECO:0000256" key="1">
    <source>
        <dbReference type="SAM" id="MobiDB-lite"/>
    </source>
</evidence>
<feature type="region of interest" description="Disordered" evidence="1">
    <location>
        <begin position="1"/>
        <end position="52"/>
    </location>
</feature>
<reference evidence="2 3" key="1">
    <citation type="submission" date="2019-06" db="EMBL/GenBank/DDBJ databases">
        <title>A chromosome-scale genome assembly of the European perch, Perca fluviatilis.</title>
        <authorList>
            <person name="Roques C."/>
            <person name="Zahm M."/>
            <person name="Cabau C."/>
            <person name="Klopp C."/>
            <person name="Bouchez O."/>
            <person name="Donnadieu C."/>
            <person name="Kuhl H."/>
            <person name="Gislard M."/>
            <person name="Guendouz S."/>
            <person name="Journot L."/>
            <person name="Haffray P."/>
            <person name="Bestin A."/>
            <person name="Morvezen R."/>
            <person name="Feron R."/>
            <person name="Wen M."/>
            <person name="Jouanno E."/>
            <person name="Herpin A."/>
            <person name="Schartl M."/>
            <person name="Postlethwait J."/>
            <person name="Schaerlinger B."/>
            <person name="Chardard D."/>
            <person name="Lecocq T."/>
            <person name="Poncet C."/>
            <person name="Jaffrelo L."/>
            <person name="Lampietro C."/>
            <person name="Guiguen Y."/>
        </authorList>
    </citation>
    <scope>NUCLEOTIDE SEQUENCE [LARGE SCALE GENOMIC DNA]</scope>
    <source>
        <tissue evidence="2">Blood</tissue>
    </source>
</reference>
<gene>
    <name evidence="2" type="ORF">PFLUV_G00189530</name>
</gene>
<evidence type="ECO:0000313" key="2">
    <source>
        <dbReference type="EMBL" id="KAF1378341.1"/>
    </source>
</evidence>
<evidence type="ECO:0000313" key="3">
    <source>
        <dbReference type="Proteomes" id="UP000465112"/>
    </source>
</evidence>
<proteinExistence type="predicted"/>
<accession>A0A6A5DVC2</accession>